<name>A0A8J6P064_9BACT</name>
<dbReference type="AlphaFoldDB" id="A0A8J6P064"/>
<comment type="caution">
    <text evidence="1">The sequence shown here is derived from an EMBL/GenBank/DDBJ whole genome shotgun (WGS) entry which is preliminary data.</text>
</comment>
<sequence>MTLRVFVPYPSYPEQIGYTIEEAVKILRKSPHNLKIASWKQIDIPGRFIIEGVLDKIDKSEIVVADITNLNFNVTFEIGYAIGRLKRTFLIINKALNPQKKEISQLGIYDTLGYQGYENFAELVEHISKVIDISPLAFPVFPLNKSAPIYILNTLHKTDASIRIISKVKKARINFRSFDPNEQPRLSMLEAYRNVKQSVAVIINLLSSRATDHYSNNLRGAFLAGLSYALDIETLILQEGDEPVPIDYRDFVSVYKHPHDVDAYINELAPNVMDRLQYSETQKDPVLKGFLPNLELGAPAAENEMSNLGNYYVATDEFQRALEGSVRLAVGRKGSGKTALFFQVRDQIRSNRKNIVLDLKPEGHQLKRFRDILLRLGSSVQEHVAAAFWEYVLLLEICHKILQKDRSLHTRDHNLFEPYRRLANLYKNDDLIEEADFSERILGLVIRIITEFDERYGSDKDQYLTVGQVNEIIYKHDIPKLREELVEYLRWKDSIWVLFDNIDKGWPTRGVGQIDTIILRALLDATRKIEQYFRKNEIELFTIIFVRNDVYELLVDETPDRGKESKVSLDWTDSDRLRELLRLRLVYNGLSPSTGFQTAWNGICASHIGGEDSSEYLIERSLMRPRNFLTLVNHCKSNAVNFGNSKITVKDIQQACSIYSADIGNEIGLEIRDVFPEAEDILYYFIGKPSVLTIKQIRECLSESPVSPDVHDRLIEIFLWFGFLGVRQQTEADIKDTYIFTSVRQL</sequence>
<dbReference type="Gene3D" id="3.40.50.450">
    <property type="match status" value="1"/>
</dbReference>
<dbReference type="SUPFAM" id="SSF52540">
    <property type="entry name" value="P-loop containing nucleoside triphosphate hydrolases"/>
    <property type="match status" value="1"/>
</dbReference>
<dbReference type="EMBL" id="JACNIG010000286">
    <property type="protein sequence ID" value="MBC8433254.1"/>
    <property type="molecule type" value="Genomic_DNA"/>
</dbReference>
<evidence type="ECO:0000313" key="2">
    <source>
        <dbReference type="Proteomes" id="UP000605201"/>
    </source>
</evidence>
<accession>A0A8J6P064</accession>
<evidence type="ECO:0000313" key="1">
    <source>
        <dbReference type="EMBL" id="MBC8433254.1"/>
    </source>
</evidence>
<reference evidence="1 2" key="1">
    <citation type="submission" date="2020-08" db="EMBL/GenBank/DDBJ databases">
        <title>Bridging the membrane lipid divide: bacteria of the FCB group superphylum have the potential to synthesize archaeal ether lipids.</title>
        <authorList>
            <person name="Villanueva L."/>
            <person name="Von Meijenfeldt F.A.B."/>
            <person name="Westbye A.B."/>
            <person name="Yadav S."/>
            <person name="Hopmans E.C."/>
            <person name="Dutilh B.E."/>
            <person name="Sinninghe Damste J.S."/>
        </authorList>
    </citation>
    <scope>NUCLEOTIDE SEQUENCE [LARGE SCALE GENOMIC DNA]</scope>
    <source>
        <strain evidence="1">NIOZ-UU17</strain>
    </source>
</reference>
<proteinExistence type="predicted"/>
<gene>
    <name evidence="1" type="ORF">H8D96_15195</name>
</gene>
<dbReference type="InterPro" id="IPR027417">
    <property type="entry name" value="P-loop_NTPase"/>
</dbReference>
<dbReference type="NCBIfam" id="NF047389">
    <property type="entry name" value="ATPase_Sll1717"/>
    <property type="match status" value="1"/>
</dbReference>
<dbReference type="InterPro" id="IPR059206">
    <property type="entry name" value="Sll1717-like"/>
</dbReference>
<protein>
    <submittedName>
        <fullName evidence="1">Uncharacterized protein</fullName>
    </submittedName>
</protein>
<organism evidence="1 2">
    <name type="scientific">Candidatus Desulfatibia vada</name>
    <dbReference type="NCBI Taxonomy" id="2841696"/>
    <lineage>
        <taxon>Bacteria</taxon>
        <taxon>Pseudomonadati</taxon>
        <taxon>Thermodesulfobacteriota</taxon>
        <taxon>Desulfobacteria</taxon>
        <taxon>Desulfobacterales</taxon>
        <taxon>Desulfobacterales incertae sedis</taxon>
        <taxon>Candidatus Desulfatibia</taxon>
    </lineage>
</organism>
<dbReference type="Proteomes" id="UP000605201">
    <property type="component" value="Unassembled WGS sequence"/>
</dbReference>